<geneLocation type="plasmid" evidence="1 2">
    <name>pMNOD01</name>
</geneLocation>
<dbReference type="RefSeq" id="WP_015934328.1">
    <property type="nucleotide sequence ID" value="NC_011892.1"/>
</dbReference>
<name>B8IWK9_METNO</name>
<accession>B8IWK9</accession>
<keyword evidence="1" id="KW-0614">Plasmid</keyword>
<dbReference type="KEGG" id="mno:Mnod_8743"/>
<dbReference type="Proteomes" id="UP000008207">
    <property type="component" value="Plasmid pMNOD01"/>
</dbReference>
<gene>
    <name evidence="1" type="ordered locus">Mnod_8743</name>
</gene>
<keyword evidence="2" id="KW-1185">Reference proteome</keyword>
<proteinExistence type="predicted"/>
<organism evidence="1 2">
    <name type="scientific">Methylobacterium nodulans (strain LMG 21967 / CNCM I-2342 / ORS 2060)</name>
    <dbReference type="NCBI Taxonomy" id="460265"/>
    <lineage>
        <taxon>Bacteria</taxon>
        <taxon>Pseudomonadati</taxon>
        <taxon>Pseudomonadota</taxon>
        <taxon>Alphaproteobacteria</taxon>
        <taxon>Hyphomicrobiales</taxon>
        <taxon>Methylobacteriaceae</taxon>
        <taxon>Methylobacterium</taxon>
    </lineage>
</organism>
<evidence type="ECO:0000313" key="1">
    <source>
        <dbReference type="EMBL" id="ACL62799.1"/>
    </source>
</evidence>
<protein>
    <submittedName>
        <fullName evidence="1">Uncharacterized protein</fullName>
    </submittedName>
</protein>
<dbReference type="AlphaFoldDB" id="B8IWK9"/>
<reference evidence="2" key="1">
    <citation type="submission" date="2009-01" db="EMBL/GenBank/DDBJ databases">
        <title>Complete sequence of plasmid 1 of Methylobacterium nodulans ORS 2060.</title>
        <authorList>
            <consortium name="US DOE Joint Genome Institute"/>
            <person name="Lucas S."/>
            <person name="Copeland A."/>
            <person name="Lapidus A."/>
            <person name="Glavina del Rio T."/>
            <person name="Dalin E."/>
            <person name="Tice H."/>
            <person name="Bruce D."/>
            <person name="Goodwin L."/>
            <person name="Pitluck S."/>
            <person name="Sims D."/>
            <person name="Brettin T."/>
            <person name="Detter J.C."/>
            <person name="Han C."/>
            <person name="Larimer F."/>
            <person name="Land M."/>
            <person name="Hauser L."/>
            <person name="Kyrpides N."/>
            <person name="Ivanova N."/>
            <person name="Marx C.J."/>
            <person name="Richardson P."/>
        </authorList>
    </citation>
    <scope>NUCLEOTIDE SEQUENCE [LARGE SCALE GENOMIC DNA]</scope>
    <source>
        <strain evidence="2">LMG 21967 / CNCM I-2342 / ORS 2060</strain>
        <plasmid evidence="2">Plasmid pMNOD01</plasmid>
    </source>
</reference>
<dbReference type="HOGENOM" id="CLU_2155394_0_0_5"/>
<evidence type="ECO:0000313" key="2">
    <source>
        <dbReference type="Proteomes" id="UP000008207"/>
    </source>
</evidence>
<dbReference type="EMBL" id="CP001350">
    <property type="protein sequence ID" value="ACL62799.1"/>
    <property type="molecule type" value="Genomic_DNA"/>
</dbReference>
<sequence>MPPPDPLAVSPGLIGHYVNWALELAAQHRAQPSVDIAASVDTYLAEVRARARALPSKIQGAWFLSAVRTQVRLQIPRDPKVLAAIASDVSEARRLDTLTLIVDRLVERADA</sequence>